<dbReference type="PRINTS" id="PR00420">
    <property type="entry name" value="RNGMNOXGNASE"/>
</dbReference>
<accession>A0A9X8CY34</accession>
<keyword evidence="3" id="KW-0274">FAD</keyword>
<sequence length="185" mass="20167">HGLNSAVQDSYNLCWKLAAVVRGEAGEALLDTYEQERRPVAQMIVSSAYENWQNAWKIAAAFGFSPQQGKEENWAALRRLWADGETADAARQQATAGIGIARTTYNHLQANFGYVYSQGALLADAAPAPRPLDAICDFRPSTKPGHSLPHAWLENTADRYSINDLTAAGRFVLIAGEDGGDWCQA</sequence>
<evidence type="ECO:0000313" key="6">
    <source>
        <dbReference type="Proteomes" id="UP000265619"/>
    </source>
</evidence>
<comment type="cofactor">
    <cofactor evidence="1">
        <name>FAD</name>
        <dbReference type="ChEBI" id="CHEBI:57692"/>
    </cofactor>
</comment>
<feature type="non-terminal residue" evidence="5">
    <location>
        <position position="1"/>
    </location>
</feature>
<evidence type="ECO:0000256" key="2">
    <source>
        <dbReference type="ARBA" id="ARBA00022630"/>
    </source>
</evidence>
<dbReference type="PANTHER" id="PTHR43004:SF19">
    <property type="entry name" value="BINDING MONOOXYGENASE, PUTATIVE (JCVI)-RELATED"/>
    <property type="match status" value="1"/>
</dbReference>
<evidence type="ECO:0000313" key="5">
    <source>
        <dbReference type="EMBL" id="RIX68353.1"/>
    </source>
</evidence>
<dbReference type="Gene3D" id="3.40.30.120">
    <property type="match status" value="1"/>
</dbReference>
<keyword evidence="2" id="KW-0285">Flavoprotein</keyword>
<dbReference type="Pfam" id="PF01494">
    <property type="entry name" value="FAD_binding_3"/>
    <property type="match status" value="1"/>
</dbReference>
<organism evidence="5 6">
    <name type="scientific">Acidovorax cavernicola</name>
    <dbReference type="NCBI Taxonomy" id="1675792"/>
    <lineage>
        <taxon>Bacteria</taxon>
        <taxon>Pseudomonadati</taxon>
        <taxon>Pseudomonadota</taxon>
        <taxon>Betaproteobacteria</taxon>
        <taxon>Burkholderiales</taxon>
        <taxon>Comamonadaceae</taxon>
        <taxon>Acidovorax</taxon>
    </lineage>
</organism>
<keyword evidence="5" id="KW-0560">Oxidoreductase</keyword>
<protein>
    <submittedName>
        <fullName evidence="5">FAD-binding monooxygenase</fullName>
    </submittedName>
</protein>
<feature type="domain" description="FAD-binding" evidence="4">
    <location>
        <begin position="2"/>
        <end position="46"/>
    </location>
</feature>
<dbReference type="RefSeq" id="WP_205736890.1">
    <property type="nucleotide sequence ID" value="NZ_QXMN01000357.1"/>
</dbReference>
<evidence type="ECO:0000256" key="1">
    <source>
        <dbReference type="ARBA" id="ARBA00001974"/>
    </source>
</evidence>
<dbReference type="EMBL" id="QXMN01000357">
    <property type="protein sequence ID" value="RIX68353.1"/>
    <property type="molecule type" value="Genomic_DNA"/>
</dbReference>
<dbReference type="PANTHER" id="PTHR43004">
    <property type="entry name" value="TRK SYSTEM POTASSIUM UPTAKE PROTEIN"/>
    <property type="match status" value="1"/>
</dbReference>
<gene>
    <name evidence="5" type="ORF">D3H34_33620</name>
</gene>
<evidence type="ECO:0000259" key="4">
    <source>
        <dbReference type="Pfam" id="PF01494"/>
    </source>
</evidence>
<keyword evidence="5" id="KW-0503">Monooxygenase</keyword>
<dbReference type="GO" id="GO:0071949">
    <property type="term" value="F:FAD binding"/>
    <property type="evidence" value="ECO:0007669"/>
    <property type="project" value="InterPro"/>
</dbReference>
<evidence type="ECO:0000256" key="3">
    <source>
        <dbReference type="ARBA" id="ARBA00022827"/>
    </source>
</evidence>
<keyword evidence="6" id="KW-1185">Reference proteome</keyword>
<name>A0A9X8CY34_9BURK</name>
<proteinExistence type="predicted"/>
<dbReference type="InterPro" id="IPR050641">
    <property type="entry name" value="RIFMO-like"/>
</dbReference>
<dbReference type="InterPro" id="IPR036188">
    <property type="entry name" value="FAD/NAD-bd_sf"/>
</dbReference>
<comment type="caution">
    <text evidence="5">The sequence shown here is derived from an EMBL/GenBank/DDBJ whole genome shotgun (WGS) entry which is preliminary data.</text>
</comment>
<dbReference type="InterPro" id="IPR002938">
    <property type="entry name" value="FAD-bd"/>
</dbReference>
<dbReference type="AlphaFoldDB" id="A0A9X8CY34"/>
<dbReference type="GO" id="GO:0016709">
    <property type="term" value="F:oxidoreductase activity, acting on paired donors, with incorporation or reduction of molecular oxygen, NAD(P)H as one donor, and incorporation of one atom of oxygen"/>
    <property type="evidence" value="ECO:0007669"/>
    <property type="project" value="UniProtKB-ARBA"/>
</dbReference>
<reference evidence="5 6" key="1">
    <citation type="submission" date="2018-09" db="EMBL/GenBank/DDBJ databases">
        <title>Acidovorax cavernicola nov. sp. isolated from Gruta de las Maravillas (Aracena, Spain).</title>
        <authorList>
            <person name="Jurado V."/>
            <person name="Gutierrez-Patricio S."/>
            <person name="Gonzalez-Pimentel J.L."/>
            <person name="Miller A.Z."/>
            <person name="Laiz L."/>
            <person name="Saiz-Jimenez C."/>
        </authorList>
    </citation>
    <scope>NUCLEOTIDE SEQUENCE [LARGE SCALE GENOMIC DNA]</scope>
    <source>
        <strain evidence="5 6">1011MAR4D40.2</strain>
    </source>
</reference>
<dbReference type="Gene3D" id="3.50.50.60">
    <property type="entry name" value="FAD/NAD(P)-binding domain"/>
    <property type="match status" value="1"/>
</dbReference>
<feature type="non-terminal residue" evidence="5">
    <location>
        <position position="185"/>
    </location>
</feature>
<dbReference type="Proteomes" id="UP000265619">
    <property type="component" value="Unassembled WGS sequence"/>
</dbReference>
<dbReference type="SUPFAM" id="SSF51905">
    <property type="entry name" value="FAD/NAD(P)-binding domain"/>
    <property type="match status" value="1"/>
</dbReference>